<evidence type="ECO:0000313" key="5">
    <source>
        <dbReference type="Proteomes" id="UP001352263"/>
    </source>
</evidence>
<feature type="domain" description="DUF305" evidence="3">
    <location>
        <begin position="105"/>
        <end position="220"/>
    </location>
</feature>
<evidence type="ECO:0000259" key="3">
    <source>
        <dbReference type="Pfam" id="PF03713"/>
    </source>
</evidence>
<feature type="signal peptide" evidence="2">
    <location>
        <begin position="1"/>
        <end position="42"/>
    </location>
</feature>
<evidence type="ECO:0000256" key="1">
    <source>
        <dbReference type="SAM" id="MobiDB-lite"/>
    </source>
</evidence>
<dbReference type="InterPro" id="IPR005183">
    <property type="entry name" value="DUF305_CopM-like"/>
</dbReference>
<accession>A0ABU6JGV4</accession>
<dbReference type="Proteomes" id="UP001352263">
    <property type="component" value="Unassembled WGS sequence"/>
</dbReference>
<feature type="region of interest" description="Disordered" evidence="1">
    <location>
        <begin position="82"/>
        <end position="107"/>
    </location>
</feature>
<proteinExistence type="predicted"/>
<dbReference type="RefSeq" id="WP_151638631.1">
    <property type="nucleotide sequence ID" value="NZ_JAWIIV010000038.1"/>
</dbReference>
<feature type="compositionally biased region" description="Polar residues" evidence="1">
    <location>
        <begin position="87"/>
        <end position="102"/>
    </location>
</feature>
<feature type="chain" id="PRO_5045962194" evidence="2">
    <location>
        <begin position="43"/>
        <end position="248"/>
    </location>
</feature>
<dbReference type="Gene3D" id="1.20.1260.10">
    <property type="match status" value="1"/>
</dbReference>
<reference evidence="4 5" key="1">
    <citation type="submission" date="2023-10" db="EMBL/GenBank/DDBJ databases">
        <title>Noviherbaspirillum sp. CPCC 100848 genome assembly.</title>
        <authorList>
            <person name="Li X.Y."/>
            <person name="Fang X.M."/>
        </authorList>
    </citation>
    <scope>NUCLEOTIDE SEQUENCE [LARGE SCALE GENOMIC DNA]</scope>
    <source>
        <strain evidence="4 5">CPCC 100848</strain>
    </source>
</reference>
<evidence type="ECO:0000256" key="2">
    <source>
        <dbReference type="SAM" id="SignalP"/>
    </source>
</evidence>
<dbReference type="PANTHER" id="PTHR36933">
    <property type="entry name" value="SLL0788 PROTEIN"/>
    <property type="match status" value="1"/>
</dbReference>
<sequence length="248" mass="27579">MAYRFKQDVISAQTFSGARRWMKGVALTVLGSAALVVTSAQAEGPGRGQTAQFERDYLTFIIDHHYSALRMTELAAGTDLQRDPAVNNPQEGTSPTPGTNATPPKAGMEDIKSMARMANRMQREEIAKAQKFLKDWYGATHTPTLRTDGQQLIQVLEQTPGGAQFEQAFLQLFSNHHYAALHPSLDCQVKRDIDHHKLKEYCEGIVQSQVRDINDMRDMLCKQFSICDYQPGTGARVQTSATASSTRQ</sequence>
<dbReference type="InterPro" id="IPR012347">
    <property type="entry name" value="Ferritin-like"/>
</dbReference>
<comment type="caution">
    <text evidence="4">The sequence shown here is derived from an EMBL/GenBank/DDBJ whole genome shotgun (WGS) entry which is preliminary data.</text>
</comment>
<dbReference type="PANTHER" id="PTHR36933:SF1">
    <property type="entry name" value="SLL0788 PROTEIN"/>
    <property type="match status" value="1"/>
</dbReference>
<dbReference type="Pfam" id="PF03713">
    <property type="entry name" value="DUF305"/>
    <property type="match status" value="1"/>
</dbReference>
<dbReference type="EMBL" id="JAWIIV010000038">
    <property type="protein sequence ID" value="MEC4722882.1"/>
    <property type="molecule type" value="Genomic_DNA"/>
</dbReference>
<keyword evidence="5" id="KW-1185">Reference proteome</keyword>
<keyword evidence="2" id="KW-0732">Signal</keyword>
<protein>
    <submittedName>
        <fullName evidence="4">DUF305 domain-containing protein</fullName>
    </submittedName>
</protein>
<name>A0ABU6JGV4_9BURK</name>
<organism evidence="4 5">
    <name type="scientific">Noviherbaspirillum album</name>
    <dbReference type="NCBI Taxonomy" id="3080276"/>
    <lineage>
        <taxon>Bacteria</taxon>
        <taxon>Pseudomonadati</taxon>
        <taxon>Pseudomonadota</taxon>
        <taxon>Betaproteobacteria</taxon>
        <taxon>Burkholderiales</taxon>
        <taxon>Oxalobacteraceae</taxon>
        <taxon>Noviherbaspirillum</taxon>
    </lineage>
</organism>
<gene>
    <name evidence="4" type="ORF">RY831_27355</name>
</gene>
<evidence type="ECO:0000313" key="4">
    <source>
        <dbReference type="EMBL" id="MEC4722882.1"/>
    </source>
</evidence>